<gene>
    <name evidence="1" type="ORF">METZ01_LOCUS67369</name>
</gene>
<name>A0A381TEF6_9ZZZZ</name>
<dbReference type="InterPro" id="IPR029063">
    <property type="entry name" value="SAM-dependent_MTases_sf"/>
</dbReference>
<organism evidence="1">
    <name type="scientific">marine metagenome</name>
    <dbReference type="NCBI Taxonomy" id="408172"/>
    <lineage>
        <taxon>unclassified sequences</taxon>
        <taxon>metagenomes</taxon>
        <taxon>ecological metagenomes</taxon>
    </lineage>
</organism>
<dbReference type="NCBIfam" id="TIGR04371">
    <property type="entry name" value="methyltran_NanM"/>
    <property type="match status" value="1"/>
</dbReference>
<protein>
    <recommendedName>
        <fullName evidence="2">Sugar O-methyltransferase</fullName>
    </recommendedName>
</protein>
<evidence type="ECO:0000313" key="1">
    <source>
        <dbReference type="EMBL" id="SVA14515.1"/>
    </source>
</evidence>
<accession>A0A381TEF6</accession>
<dbReference type="EMBL" id="UINC01004463">
    <property type="protein sequence ID" value="SVA14515.1"/>
    <property type="molecule type" value="Genomic_DNA"/>
</dbReference>
<evidence type="ECO:0008006" key="2">
    <source>
        <dbReference type="Google" id="ProtNLM"/>
    </source>
</evidence>
<proteinExistence type="predicted"/>
<reference evidence="1" key="1">
    <citation type="submission" date="2018-05" db="EMBL/GenBank/DDBJ databases">
        <authorList>
            <person name="Lanie J.A."/>
            <person name="Ng W.-L."/>
            <person name="Kazmierczak K.M."/>
            <person name="Andrzejewski T.M."/>
            <person name="Davidsen T.M."/>
            <person name="Wayne K.J."/>
            <person name="Tettelin H."/>
            <person name="Glass J.I."/>
            <person name="Rusch D."/>
            <person name="Podicherti R."/>
            <person name="Tsui H.-C.T."/>
            <person name="Winkler M.E."/>
        </authorList>
    </citation>
    <scope>NUCLEOTIDE SEQUENCE</scope>
</reference>
<sequence>MDVDFRNYLAVLEKVQRIVQREQGTPSTDMNENQVRCSGALDFMFEASPSLIGELRRHCHHISGAREADYGPDQKARRGPFKQKLKRLVKVGGRDILVTESPALGGFGFRVDGELYNLDTLKFYEAMIAMRRGAILGDFIESVDRRTVVEINAGWGGFAYSFKTLCPNTTYVIVDRPEKFLFSAVYLMNHFPKAVMRFVQEDSDTPSKDVFRETDFLFVPESCFEALHPERLDLVVNLLSFERQSTSKVDAYLRWAYELQCPFVYSFNRDHNPANEDLASLTDVIRQTYWPHDIPVMPVDFNEMLDGVVRGKSLRARLQRRHEKRGKYRHIIGWRRLLL</sequence>
<dbReference type="SUPFAM" id="SSF53335">
    <property type="entry name" value="S-adenosyl-L-methionine-dependent methyltransferases"/>
    <property type="match status" value="1"/>
</dbReference>
<dbReference type="AlphaFoldDB" id="A0A381TEF6"/>
<dbReference type="InterPro" id="IPR030807">
    <property type="entry name" value="Methyltran_NanM"/>
</dbReference>